<protein>
    <submittedName>
        <fullName evidence="6">Heavy metal tolerance protein</fullName>
    </submittedName>
</protein>
<feature type="transmembrane region" description="Helical" evidence="4">
    <location>
        <begin position="92"/>
        <end position="108"/>
    </location>
</feature>
<reference evidence="6 7" key="1">
    <citation type="journal article" date="2023" name="IMA Fungus">
        <title>Comparative genomic study of the Penicillium genus elucidates a diverse pangenome and 15 lateral gene transfer events.</title>
        <authorList>
            <person name="Petersen C."/>
            <person name="Sorensen T."/>
            <person name="Nielsen M.R."/>
            <person name="Sondergaard T.E."/>
            <person name="Sorensen J.L."/>
            <person name="Fitzpatrick D.A."/>
            <person name="Frisvad J.C."/>
            <person name="Nielsen K.L."/>
        </authorList>
    </citation>
    <scope>NUCLEOTIDE SEQUENCE [LARGE SCALE GENOMIC DNA]</scope>
    <source>
        <strain evidence="6 7">IBT 35679</strain>
    </source>
</reference>
<keyword evidence="3 4" id="KW-0472">Membrane</keyword>
<dbReference type="SUPFAM" id="SSF90123">
    <property type="entry name" value="ABC transporter transmembrane region"/>
    <property type="match status" value="1"/>
</dbReference>
<evidence type="ECO:0000313" key="7">
    <source>
        <dbReference type="Proteomes" id="UP001220324"/>
    </source>
</evidence>
<proteinExistence type="predicted"/>
<keyword evidence="7" id="KW-1185">Reference proteome</keyword>
<dbReference type="GO" id="GO:0016020">
    <property type="term" value="C:membrane"/>
    <property type="evidence" value="ECO:0007669"/>
    <property type="project" value="InterPro"/>
</dbReference>
<dbReference type="Pfam" id="PF00664">
    <property type="entry name" value="ABC_membrane"/>
    <property type="match status" value="1"/>
</dbReference>
<evidence type="ECO:0000259" key="5">
    <source>
        <dbReference type="PROSITE" id="PS50929"/>
    </source>
</evidence>
<dbReference type="EMBL" id="JAQIZZ010000012">
    <property type="protein sequence ID" value="KAJ5522876.1"/>
    <property type="molecule type" value="Genomic_DNA"/>
</dbReference>
<name>A0AAD6CJ19_9EURO</name>
<evidence type="ECO:0000256" key="4">
    <source>
        <dbReference type="SAM" id="Phobius"/>
    </source>
</evidence>
<gene>
    <name evidence="6" type="ORF">N7494_013306</name>
</gene>
<accession>A0AAD6CJ19</accession>
<sequence length="253" mass="28146">MWELMEVLVNGLRVLSLVILALLYATLSVFAMRQDAMFRASSGPWTDTTALLTDASLEDRTSDVPSYSSTIENEVSLANPIIGTITAGPRTLWVYLSGFSIFIPFMWPPNSRKLQFLVMLCLALLALQRAMNILIPTQIGAITTALESHVDAGVWRTPPIEVLKYILYVWLQDALGSLRSILWIPMSQYAYIELSAATFGHVLGLDLEFHISKKTGEVLSALEKGRSVTGFLEQIVFHFIPTSFDLVLLSVTF</sequence>
<feature type="transmembrane region" description="Helical" evidence="4">
    <location>
        <begin position="12"/>
        <end position="32"/>
    </location>
</feature>
<dbReference type="GO" id="GO:0005524">
    <property type="term" value="F:ATP binding"/>
    <property type="evidence" value="ECO:0007669"/>
    <property type="project" value="InterPro"/>
</dbReference>
<evidence type="ECO:0000256" key="1">
    <source>
        <dbReference type="ARBA" id="ARBA00022692"/>
    </source>
</evidence>
<evidence type="ECO:0000256" key="3">
    <source>
        <dbReference type="ARBA" id="ARBA00023136"/>
    </source>
</evidence>
<keyword evidence="2 4" id="KW-1133">Transmembrane helix</keyword>
<dbReference type="InterPro" id="IPR011527">
    <property type="entry name" value="ABC1_TM_dom"/>
</dbReference>
<evidence type="ECO:0000313" key="6">
    <source>
        <dbReference type="EMBL" id="KAJ5522876.1"/>
    </source>
</evidence>
<dbReference type="PROSITE" id="PS50929">
    <property type="entry name" value="ABC_TM1F"/>
    <property type="match status" value="1"/>
</dbReference>
<comment type="caution">
    <text evidence="6">The sequence shown here is derived from an EMBL/GenBank/DDBJ whole genome shotgun (WGS) entry which is preliminary data.</text>
</comment>
<organism evidence="6 7">
    <name type="scientific">Penicillium frequentans</name>
    <dbReference type="NCBI Taxonomy" id="3151616"/>
    <lineage>
        <taxon>Eukaryota</taxon>
        <taxon>Fungi</taxon>
        <taxon>Dikarya</taxon>
        <taxon>Ascomycota</taxon>
        <taxon>Pezizomycotina</taxon>
        <taxon>Eurotiomycetes</taxon>
        <taxon>Eurotiomycetidae</taxon>
        <taxon>Eurotiales</taxon>
        <taxon>Aspergillaceae</taxon>
        <taxon>Penicillium</taxon>
    </lineage>
</organism>
<dbReference type="Gene3D" id="1.20.1560.10">
    <property type="entry name" value="ABC transporter type 1, transmembrane domain"/>
    <property type="match status" value="1"/>
</dbReference>
<dbReference type="GO" id="GO:0140359">
    <property type="term" value="F:ABC-type transporter activity"/>
    <property type="evidence" value="ECO:0007669"/>
    <property type="project" value="InterPro"/>
</dbReference>
<dbReference type="Proteomes" id="UP001220324">
    <property type="component" value="Unassembled WGS sequence"/>
</dbReference>
<evidence type="ECO:0000256" key="2">
    <source>
        <dbReference type="ARBA" id="ARBA00022989"/>
    </source>
</evidence>
<dbReference type="AlphaFoldDB" id="A0AAD6CJ19"/>
<keyword evidence="1 4" id="KW-0812">Transmembrane</keyword>
<feature type="domain" description="ABC transmembrane type-1" evidence="5">
    <location>
        <begin position="120"/>
        <end position="253"/>
    </location>
</feature>
<dbReference type="InterPro" id="IPR036640">
    <property type="entry name" value="ABC1_TM_sf"/>
</dbReference>